<name>A0ABW5QVT2_9BACL</name>
<feature type="transmembrane region" description="Helical" evidence="1">
    <location>
        <begin position="305"/>
        <end position="329"/>
    </location>
</feature>
<organism evidence="2 3">
    <name type="scientific">Paenibacillus thailandensis</name>
    <dbReference type="NCBI Taxonomy" id="393250"/>
    <lineage>
        <taxon>Bacteria</taxon>
        <taxon>Bacillati</taxon>
        <taxon>Bacillota</taxon>
        <taxon>Bacilli</taxon>
        <taxon>Bacillales</taxon>
        <taxon>Paenibacillaceae</taxon>
        <taxon>Paenibacillus</taxon>
    </lineage>
</organism>
<keyword evidence="1" id="KW-0472">Membrane</keyword>
<feature type="transmembrane region" description="Helical" evidence="1">
    <location>
        <begin position="362"/>
        <end position="383"/>
    </location>
</feature>
<keyword evidence="3" id="KW-1185">Reference proteome</keyword>
<sequence>MSKQRDWLLSKKWGYAASVALVPYAILKTLWANGLAFMVSGKGIEELHASIRANADPVSKWLYANGIDTTAVLALIASLLALALVRERGRKLPRRLLLASAFLGGSFLIIICFANFYKLFAGDIRLSDAAEFDPLVLPVVYGGFFAWGITISMAALSFGVRTRELPVRSSPGRWKRWPEWARRAALGWTAIYGALGVYWSLGGSGFPFGLSNDPQAQSLLFKHAAAATGGPVIAMLCMIGVIALYLFKFRMNGVARTILLAYAWAFSTILCFLVLDARPLIIAAYAPVSLIGALFGRPVPFFDALTWPVVNQFICLAGGLLWAAAALSFQRYTSGACLYCGRRSGAGHWMASSSGVRWGRRAAYCAIIAPLYYDITRIAWLLGFPLGISDEMLRDLQETGADAIGAGLALVSIGGAFLTRGLIKPWGETFPRRFPLLAGKRVPPAMAIVPAGLVSILLIVTGIQVFAGFWAIGDFRNWGATTPLLLMPVWGVALGIATVFYYCRRQGKCERCGFLPASGIAATSGDASAL</sequence>
<evidence type="ECO:0000313" key="2">
    <source>
        <dbReference type="EMBL" id="MFD2660230.1"/>
    </source>
</evidence>
<reference evidence="3" key="1">
    <citation type="journal article" date="2019" name="Int. J. Syst. Evol. Microbiol.">
        <title>The Global Catalogue of Microorganisms (GCM) 10K type strain sequencing project: providing services to taxonomists for standard genome sequencing and annotation.</title>
        <authorList>
            <consortium name="The Broad Institute Genomics Platform"/>
            <consortium name="The Broad Institute Genome Sequencing Center for Infectious Disease"/>
            <person name="Wu L."/>
            <person name="Ma J."/>
        </authorList>
    </citation>
    <scope>NUCLEOTIDE SEQUENCE [LARGE SCALE GENOMIC DNA]</scope>
    <source>
        <strain evidence="3">TISTR 1827</strain>
    </source>
</reference>
<feature type="transmembrane region" description="Helical" evidence="1">
    <location>
        <begin position="403"/>
        <end position="423"/>
    </location>
</feature>
<feature type="transmembrane region" description="Helical" evidence="1">
    <location>
        <begin position="444"/>
        <end position="472"/>
    </location>
</feature>
<protein>
    <submittedName>
        <fullName evidence="2">Uncharacterized protein</fullName>
    </submittedName>
</protein>
<feature type="transmembrane region" description="Helical" evidence="1">
    <location>
        <begin position="96"/>
        <end position="117"/>
    </location>
</feature>
<feature type="transmembrane region" description="Helical" evidence="1">
    <location>
        <begin position="137"/>
        <end position="160"/>
    </location>
</feature>
<accession>A0ABW5QVT2</accession>
<feature type="transmembrane region" description="Helical" evidence="1">
    <location>
        <begin position="259"/>
        <end position="285"/>
    </location>
</feature>
<gene>
    <name evidence="2" type="ORF">ACFSW5_08090</name>
</gene>
<feature type="transmembrane region" description="Helical" evidence="1">
    <location>
        <begin position="62"/>
        <end position="84"/>
    </location>
</feature>
<dbReference type="Proteomes" id="UP001597493">
    <property type="component" value="Unassembled WGS sequence"/>
</dbReference>
<feature type="transmembrane region" description="Helical" evidence="1">
    <location>
        <begin position="484"/>
        <end position="503"/>
    </location>
</feature>
<keyword evidence="1" id="KW-1133">Transmembrane helix</keyword>
<comment type="caution">
    <text evidence="2">The sequence shown here is derived from an EMBL/GenBank/DDBJ whole genome shotgun (WGS) entry which is preliminary data.</text>
</comment>
<feature type="transmembrane region" description="Helical" evidence="1">
    <location>
        <begin position="12"/>
        <end position="31"/>
    </location>
</feature>
<proteinExistence type="predicted"/>
<evidence type="ECO:0000313" key="3">
    <source>
        <dbReference type="Proteomes" id="UP001597493"/>
    </source>
</evidence>
<dbReference type="EMBL" id="JBHUMY010000007">
    <property type="protein sequence ID" value="MFD2660230.1"/>
    <property type="molecule type" value="Genomic_DNA"/>
</dbReference>
<feature type="transmembrane region" description="Helical" evidence="1">
    <location>
        <begin position="180"/>
        <end position="201"/>
    </location>
</feature>
<keyword evidence="1" id="KW-0812">Transmembrane</keyword>
<evidence type="ECO:0000256" key="1">
    <source>
        <dbReference type="SAM" id="Phobius"/>
    </source>
</evidence>
<dbReference type="RefSeq" id="WP_379271257.1">
    <property type="nucleotide sequence ID" value="NZ_JBHUGT010000018.1"/>
</dbReference>
<feature type="transmembrane region" description="Helical" evidence="1">
    <location>
        <begin position="221"/>
        <end position="247"/>
    </location>
</feature>